<dbReference type="EMBL" id="JBBWWQ010000019">
    <property type="protein sequence ID" value="KAK8918262.1"/>
    <property type="molecule type" value="Genomic_DNA"/>
</dbReference>
<dbReference type="InterPro" id="IPR001611">
    <property type="entry name" value="Leu-rich_rpt"/>
</dbReference>
<dbReference type="InterPro" id="IPR027038">
    <property type="entry name" value="RanGap"/>
</dbReference>
<gene>
    <name evidence="4" type="ORF">KSP39_PZI021097</name>
</gene>
<evidence type="ECO:0000313" key="5">
    <source>
        <dbReference type="Proteomes" id="UP001418222"/>
    </source>
</evidence>
<evidence type="ECO:0000256" key="3">
    <source>
        <dbReference type="ARBA" id="ARBA00022737"/>
    </source>
</evidence>
<reference evidence="4 5" key="1">
    <citation type="journal article" date="2022" name="Nat. Plants">
        <title>Genomes of leafy and leafless Platanthera orchids illuminate the evolution of mycoheterotrophy.</title>
        <authorList>
            <person name="Li M.H."/>
            <person name="Liu K.W."/>
            <person name="Li Z."/>
            <person name="Lu H.C."/>
            <person name="Ye Q.L."/>
            <person name="Zhang D."/>
            <person name="Wang J.Y."/>
            <person name="Li Y.F."/>
            <person name="Zhong Z.M."/>
            <person name="Liu X."/>
            <person name="Yu X."/>
            <person name="Liu D.K."/>
            <person name="Tu X.D."/>
            <person name="Liu B."/>
            <person name="Hao Y."/>
            <person name="Liao X.Y."/>
            <person name="Jiang Y.T."/>
            <person name="Sun W.H."/>
            <person name="Chen J."/>
            <person name="Chen Y.Q."/>
            <person name="Ai Y."/>
            <person name="Zhai J.W."/>
            <person name="Wu S.S."/>
            <person name="Zhou Z."/>
            <person name="Hsiao Y.Y."/>
            <person name="Wu W.L."/>
            <person name="Chen Y.Y."/>
            <person name="Lin Y.F."/>
            <person name="Hsu J.L."/>
            <person name="Li C.Y."/>
            <person name="Wang Z.W."/>
            <person name="Zhao X."/>
            <person name="Zhong W.Y."/>
            <person name="Ma X.K."/>
            <person name="Ma L."/>
            <person name="Huang J."/>
            <person name="Chen G.Z."/>
            <person name="Huang M.Z."/>
            <person name="Huang L."/>
            <person name="Peng D.H."/>
            <person name="Luo Y.B."/>
            <person name="Zou S.Q."/>
            <person name="Chen S.P."/>
            <person name="Lan S."/>
            <person name="Tsai W.C."/>
            <person name="Van de Peer Y."/>
            <person name="Liu Z.J."/>
        </authorList>
    </citation>
    <scope>NUCLEOTIDE SEQUENCE [LARGE SCALE GENOMIC DNA]</scope>
    <source>
        <strain evidence="4">Lor287</strain>
    </source>
</reference>
<dbReference type="Pfam" id="PF13516">
    <property type="entry name" value="LRR_6"/>
    <property type="match status" value="2"/>
</dbReference>
<organism evidence="4 5">
    <name type="scientific">Platanthera zijinensis</name>
    <dbReference type="NCBI Taxonomy" id="2320716"/>
    <lineage>
        <taxon>Eukaryota</taxon>
        <taxon>Viridiplantae</taxon>
        <taxon>Streptophyta</taxon>
        <taxon>Embryophyta</taxon>
        <taxon>Tracheophyta</taxon>
        <taxon>Spermatophyta</taxon>
        <taxon>Magnoliopsida</taxon>
        <taxon>Liliopsida</taxon>
        <taxon>Asparagales</taxon>
        <taxon>Orchidaceae</taxon>
        <taxon>Orchidoideae</taxon>
        <taxon>Orchideae</taxon>
        <taxon>Orchidinae</taxon>
        <taxon>Platanthera</taxon>
    </lineage>
</organism>
<evidence type="ECO:0000313" key="4">
    <source>
        <dbReference type="EMBL" id="KAK8918262.1"/>
    </source>
</evidence>
<proteinExistence type="predicted"/>
<dbReference type="GO" id="GO:0006913">
    <property type="term" value="P:nucleocytoplasmic transport"/>
    <property type="evidence" value="ECO:0007669"/>
    <property type="project" value="TreeGrafter"/>
</dbReference>
<dbReference type="PANTHER" id="PTHR24113:SF12">
    <property type="entry name" value="RAN GTPASE-ACTIVATING PROTEIN 1"/>
    <property type="match status" value="1"/>
</dbReference>
<dbReference type="SMART" id="SM00368">
    <property type="entry name" value="LRR_RI"/>
    <property type="match status" value="3"/>
</dbReference>
<keyword evidence="5" id="KW-1185">Reference proteome</keyword>
<evidence type="ECO:0000256" key="2">
    <source>
        <dbReference type="ARBA" id="ARBA00022614"/>
    </source>
</evidence>
<dbReference type="GO" id="GO:0031267">
    <property type="term" value="F:small GTPase binding"/>
    <property type="evidence" value="ECO:0007669"/>
    <property type="project" value="TreeGrafter"/>
</dbReference>
<dbReference type="GO" id="GO:0005829">
    <property type="term" value="C:cytosol"/>
    <property type="evidence" value="ECO:0007669"/>
    <property type="project" value="TreeGrafter"/>
</dbReference>
<keyword evidence="2" id="KW-0433">Leucine-rich repeat</keyword>
<dbReference type="AlphaFoldDB" id="A0AAP0AWQ1"/>
<dbReference type="InterPro" id="IPR032675">
    <property type="entry name" value="LRR_dom_sf"/>
</dbReference>
<dbReference type="GO" id="GO:0005096">
    <property type="term" value="F:GTPase activator activity"/>
    <property type="evidence" value="ECO:0007669"/>
    <property type="project" value="UniProtKB-KW"/>
</dbReference>
<accession>A0AAP0AWQ1</accession>
<name>A0AAP0AWQ1_9ASPA</name>
<dbReference type="SUPFAM" id="SSF52047">
    <property type="entry name" value="RNI-like"/>
    <property type="match status" value="1"/>
</dbReference>
<sequence>MQGAKAIAELLKKNTIEFTVPTLTSHIWNLKLQLHLHGNYMGNEGIWALVSGLYAHRGIITLLDLENNEIGPKGAFHVAEYIKRTKSLLWLNLYMNDIGDEGTESIAGALKQNHSISTIDLVRLSSCLSSFASIQDFYITLLIRNYHAINFFSYL</sequence>
<dbReference type="Proteomes" id="UP001418222">
    <property type="component" value="Unassembled WGS sequence"/>
</dbReference>
<keyword evidence="3" id="KW-0677">Repeat</keyword>
<keyword evidence="1" id="KW-0343">GTPase activation</keyword>
<dbReference type="GO" id="GO:0048471">
    <property type="term" value="C:perinuclear region of cytoplasm"/>
    <property type="evidence" value="ECO:0007669"/>
    <property type="project" value="TreeGrafter"/>
</dbReference>
<dbReference type="PANTHER" id="PTHR24113">
    <property type="entry name" value="RAN GTPASE-ACTIVATING PROTEIN 1"/>
    <property type="match status" value="1"/>
</dbReference>
<dbReference type="Gene3D" id="3.80.10.10">
    <property type="entry name" value="Ribonuclease Inhibitor"/>
    <property type="match status" value="2"/>
</dbReference>
<protein>
    <submittedName>
        <fullName evidence="4">Uncharacterized protein</fullName>
    </submittedName>
</protein>
<evidence type="ECO:0000256" key="1">
    <source>
        <dbReference type="ARBA" id="ARBA00022468"/>
    </source>
</evidence>
<dbReference type="GO" id="GO:0005634">
    <property type="term" value="C:nucleus"/>
    <property type="evidence" value="ECO:0007669"/>
    <property type="project" value="TreeGrafter"/>
</dbReference>
<comment type="caution">
    <text evidence="4">The sequence shown here is derived from an EMBL/GenBank/DDBJ whole genome shotgun (WGS) entry which is preliminary data.</text>
</comment>